<organism evidence="7 8">
    <name type="scientific">Hibiscus sabdariffa</name>
    <name type="common">roselle</name>
    <dbReference type="NCBI Taxonomy" id="183260"/>
    <lineage>
        <taxon>Eukaryota</taxon>
        <taxon>Viridiplantae</taxon>
        <taxon>Streptophyta</taxon>
        <taxon>Embryophyta</taxon>
        <taxon>Tracheophyta</taxon>
        <taxon>Spermatophyta</taxon>
        <taxon>Magnoliopsida</taxon>
        <taxon>eudicotyledons</taxon>
        <taxon>Gunneridae</taxon>
        <taxon>Pentapetalae</taxon>
        <taxon>rosids</taxon>
        <taxon>malvids</taxon>
        <taxon>Malvales</taxon>
        <taxon>Malvaceae</taxon>
        <taxon>Malvoideae</taxon>
        <taxon>Hibiscus</taxon>
    </lineage>
</organism>
<dbReference type="PANTHER" id="PTHR33138:SF11">
    <property type="entry name" value="KINASE-LIKE PROTEIN"/>
    <property type="match status" value="1"/>
</dbReference>
<evidence type="ECO:0000256" key="2">
    <source>
        <dbReference type="ARBA" id="ARBA00022692"/>
    </source>
</evidence>
<reference evidence="7 8" key="1">
    <citation type="journal article" date="2024" name="G3 (Bethesda)">
        <title>Genome assembly of Hibiscus sabdariffa L. provides insights into metabolisms of medicinal natural products.</title>
        <authorList>
            <person name="Kim T."/>
        </authorList>
    </citation>
    <scope>NUCLEOTIDE SEQUENCE [LARGE SCALE GENOMIC DNA]</scope>
    <source>
        <strain evidence="7">TK-2024</strain>
        <tissue evidence="7">Old leaves</tissue>
    </source>
</reference>
<evidence type="ECO:0000313" key="7">
    <source>
        <dbReference type="EMBL" id="KAK8569159.1"/>
    </source>
</evidence>
<name>A0ABR2F2H6_9ROSI</name>
<dbReference type="Proteomes" id="UP001472677">
    <property type="component" value="Unassembled WGS sequence"/>
</dbReference>
<keyword evidence="2" id="KW-0812">Transmembrane</keyword>
<keyword evidence="8" id="KW-1185">Reference proteome</keyword>
<evidence type="ECO:0000256" key="5">
    <source>
        <dbReference type="ARBA" id="ARBA00023136"/>
    </source>
</evidence>
<comment type="subcellular location">
    <subcellularLocation>
        <location evidence="1">Membrane</location>
        <topology evidence="1">Single-pass membrane protein</topology>
    </subcellularLocation>
</comment>
<keyword evidence="4" id="KW-1133">Transmembrane helix</keyword>
<gene>
    <name evidence="7" type="ORF">V6N12_007691</name>
</gene>
<dbReference type="InterPro" id="IPR025287">
    <property type="entry name" value="WAK_GUB"/>
</dbReference>
<accession>A0ABR2F2H6</accession>
<dbReference type="EMBL" id="JBBPBM010000009">
    <property type="protein sequence ID" value="KAK8569159.1"/>
    <property type="molecule type" value="Genomic_DNA"/>
</dbReference>
<dbReference type="Pfam" id="PF13947">
    <property type="entry name" value="GUB_WAK_bind"/>
    <property type="match status" value="1"/>
</dbReference>
<evidence type="ECO:0000313" key="8">
    <source>
        <dbReference type="Proteomes" id="UP001472677"/>
    </source>
</evidence>
<keyword evidence="5" id="KW-0472">Membrane</keyword>
<sequence length="223" mass="24286">MLGFPVSPSNPFLYKNCSKARFECGNISIGYPFFGGGRSPGCGHPDLELRCDGNTNTNTNTTTIQMVGVKYRVMEIHPDRQALRIAREDLLENGCCRPQTPIINSIIDSELFDLGPPPPYINANATLFYDYPSLIPSLACFTCNSSGYKNVSVNWDNIGLYGCSAGVTFPTFQTDDQAAASAMLPAEPAVLICGPIERSATAHTQIKFPTNALPKVCTSHFYK</sequence>
<evidence type="ECO:0000259" key="6">
    <source>
        <dbReference type="Pfam" id="PF13947"/>
    </source>
</evidence>
<keyword evidence="3" id="KW-0732">Signal</keyword>
<feature type="domain" description="Wall-associated receptor kinase galacturonan-binding" evidence="6">
    <location>
        <begin position="17"/>
        <end position="87"/>
    </location>
</feature>
<protein>
    <recommendedName>
        <fullName evidence="6">Wall-associated receptor kinase galacturonan-binding domain-containing protein</fullName>
    </recommendedName>
</protein>
<dbReference type="PANTHER" id="PTHR33138">
    <property type="entry name" value="OS01G0690200 PROTEIN"/>
    <property type="match status" value="1"/>
</dbReference>
<evidence type="ECO:0000256" key="4">
    <source>
        <dbReference type="ARBA" id="ARBA00022989"/>
    </source>
</evidence>
<evidence type="ECO:0000256" key="3">
    <source>
        <dbReference type="ARBA" id="ARBA00022729"/>
    </source>
</evidence>
<proteinExistence type="predicted"/>
<comment type="caution">
    <text evidence="7">The sequence shown here is derived from an EMBL/GenBank/DDBJ whole genome shotgun (WGS) entry which is preliminary data.</text>
</comment>
<evidence type="ECO:0000256" key="1">
    <source>
        <dbReference type="ARBA" id="ARBA00004167"/>
    </source>
</evidence>